<dbReference type="EMBL" id="CP040077">
    <property type="protein sequence ID" value="QCP50181.1"/>
    <property type="molecule type" value="Genomic_DNA"/>
</dbReference>
<keyword evidence="2" id="KW-1185">Reference proteome</keyword>
<protein>
    <submittedName>
        <fullName evidence="1">Uncharacterized protein</fullName>
    </submittedName>
</protein>
<reference evidence="1 2" key="1">
    <citation type="submission" date="2019-05" db="EMBL/GenBank/DDBJ databases">
        <title>Burkholderia sp. DHOD12, isolated from subtropical forest soil.</title>
        <authorList>
            <person name="Gao Z.-H."/>
            <person name="Qiu L.-H."/>
        </authorList>
    </citation>
    <scope>NUCLEOTIDE SEQUENCE [LARGE SCALE GENOMIC DNA]</scope>
    <source>
        <strain evidence="1 2">DHOD12</strain>
    </source>
</reference>
<proteinExistence type="predicted"/>
<evidence type="ECO:0000313" key="2">
    <source>
        <dbReference type="Proteomes" id="UP000298656"/>
    </source>
</evidence>
<dbReference type="Proteomes" id="UP000298656">
    <property type="component" value="Chromosome 1"/>
</dbReference>
<dbReference type="KEGG" id="tvl:FAZ95_13925"/>
<sequence>MKVEMGKIPLRIALDGPAVGDVYRAKGGRGTTKFFVIAALAGNMAHALGIDADGNIVSTTSYGVDVFACRDIVGRVPALAQMTLSLEWEAL</sequence>
<evidence type="ECO:0000313" key="1">
    <source>
        <dbReference type="EMBL" id="QCP50181.1"/>
    </source>
</evidence>
<accession>A0A4P8IPW5</accession>
<dbReference type="OrthoDB" id="9922423at2"/>
<dbReference type="AlphaFoldDB" id="A0A4P8IPW5"/>
<name>A0A4P8IPW5_9BURK</name>
<gene>
    <name evidence="1" type="ORF">FAZ95_13925</name>
</gene>
<organism evidence="1 2">
    <name type="scientific">Trinickia violacea</name>
    <dbReference type="NCBI Taxonomy" id="2571746"/>
    <lineage>
        <taxon>Bacteria</taxon>
        <taxon>Pseudomonadati</taxon>
        <taxon>Pseudomonadota</taxon>
        <taxon>Betaproteobacteria</taxon>
        <taxon>Burkholderiales</taxon>
        <taxon>Burkholderiaceae</taxon>
        <taxon>Trinickia</taxon>
    </lineage>
</organism>